<evidence type="ECO:0000313" key="1">
    <source>
        <dbReference type="EMBL" id="KRY87610.1"/>
    </source>
</evidence>
<comment type="caution">
    <text evidence="1">The sequence shown here is derived from an EMBL/GenBank/DDBJ whole genome shotgun (WGS) entry which is preliminary data.</text>
</comment>
<name>A0A0V1FNL6_TRIPS</name>
<proteinExistence type="predicted"/>
<protein>
    <submittedName>
        <fullName evidence="1">Uncharacterized protein</fullName>
    </submittedName>
</protein>
<sequence>MNIACSLFKKQLCKTWSTASCRPVYFSPHLHAAPLTSCTTCLIRSFKKQLIVSSDFRREDKAEPLLTILA</sequence>
<gene>
    <name evidence="1" type="ORF">T4D_11037</name>
</gene>
<accession>A0A0V1FNL6</accession>
<organism evidence="1 2">
    <name type="scientific">Trichinella pseudospiralis</name>
    <name type="common">Parasitic roundworm</name>
    <dbReference type="NCBI Taxonomy" id="6337"/>
    <lineage>
        <taxon>Eukaryota</taxon>
        <taxon>Metazoa</taxon>
        <taxon>Ecdysozoa</taxon>
        <taxon>Nematoda</taxon>
        <taxon>Enoplea</taxon>
        <taxon>Dorylaimia</taxon>
        <taxon>Trichinellida</taxon>
        <taxon>Trichinellidae</taxon>
        <taxon>Trichinella</taxon>
    </lineage>
</organism>
<dbReference type="Proteomes" id="UP000054995">
    <property type="component" value="Unassembled WGS sequence"/>
</dbReference>
<reference evidence="1 2" key="1">
    <citation type="submission" date="2015-01" db="EMBL/GenBank/DDBJ databases">
        <title>Evolution of Trichinella species and genotypes.</title>
        <authorList>
            <person name="Korhonen P.K."/>
            <person name="Edoardo P."/>
            <person name="Giuseppe L.R."/>
            <person name="Gasser R.B."/>
        </authorList>
    </citation>
    <scope>NUCLEOTIDE SEQUENCE [LARGE SCALE GENOMIC DNA]</scope>
    <source>
        <strain evidence="1">ISS470</strain>
    </source>
</reference>
<dbReference type="EMBL" id="JYDT01000053">
    <property type="protein sequence ID" value="KRY87610.1"/>
    <property type="molecule type" value="Genomic_DNA"/>
</dbReference>
<evidence type="ECO:0000313" key="2">
    <source>
        <dbReference type="Proteomes" id="UP000054995"/>
    </source>
</evidence>
<keyword evidence="2" id="KW-1185">Reference proteome</keyword>
<dbReference type="AlphaFoldDB" id="A0A0V1FNL6"/>